<dbReference type="Proteomes" id="UP000887561">
    <property type="component" value="Unplaced"/>
</dbReference>
<feature type="compositionally biased region" description="Basic residues" evidence="1">
    <location>
        <begin position="217"/>
        <end position="227"/>
    </location>
</feature>
<accession>A0A915LS32</accession>
<reference evidence="3" key="1">
    <citation type="submission" date="2022-11" db="UniProtKB">
        <authorList>
            <consortium name="WormBaseParasite"/>
        </authorList>
    </citation>
    <scope>IDENTIFICATION</scope>
</reference>
<sequence>MFDENEVTAEQNRTAASIFVFHNWLKSRVEVKKDLPKYWENLLKSEETKFWLNDLYEHVFVLEDLNHFGDDKALKVLAGVKALLDGELKIEIKNSKNKDLFNELINHLDMMGQDKDVKLDNMWLIKKNKKRFIVWIKTLMKDELFKEIGIIKNVDRKGKKIKDSNNTYMEEQVKEINYFLDRLKEVELNKSNENLKDKNNAEINSCKEIKQENNNSKNKKKSKKKKGVKNERVVEEIKEDKNIVNMEGEEVGNKNEEDNKEEVNKINIEHQEEERVQRNNEEKYSEEKEKSIEWNKEERRNNEEESKIEENCERKKKKEEEERKTGRNNKDRKKDEEEKKTGRNNEENNDDEEKKIEANKEVKKNNVEEEMRIEGNNEVNKKEEEDERKTDGNNEVKKDEEEEEKKIELNKEEKKTDQEKERRTQGVNEEKKGEKEEGKIEMNNEANSVKNNVKDKKTRRKNKSRKTKSNNPKKTVVKDKELLINAENETNKNKEIINSKNEESDYLLPDSEDDELGFANSNKNIENSLPNIQTELLDDTNKELNLNKNTGDSLLKLLTP</sequence>
<feature type="compositionally biased region" description="Basic residues" evidence="1">
    <location>
        <begin position="456"/>
        <end position="468"/>
    </location>
</feature>
<keyword evidence="2" id="KW-1185">Reference proteome</keyword>
<feature type="compositionally biased region" description="Basic and acidic residues" evidence="1">
    <location>
        <begin position="228"/>
        <end position="242"/>
    </location>
</feature>
<feature type="compositionally biased region" description="Basic and acidic residues" evidence="1">
    <location>
        <begin position="489"/>
        <end position="503"/>
    </location>
</feature>
<dbReference type="AlphaFoldDB" id="A0A915LS32"/>
<evidence type="ECO:0000313" key="2">
    <source>
        <dbReference type="Proteomes" id="UP000887561"/>
    </source>
</evidence>
<organism evidence="2 3">
    <name type="scientific">Meloidogyne javanica</name>
    <name type="common">Root-knot nematode worm</name>
    <dbReference type="NCBI Taxonomy" id="6303"/>
    <lineage>
        <taxon>Eukaryota</taxon>
        <taxon>Metazoa</taxon>
        <taxon>Ecdysozoa</taxon>
        <taxon>Nematoda</taxon>
        <taxon>Chromadorea</taxon>
        <taxon>Rhabditida</taxon>
        <taxon>Tylenchina</taxon>
        <taxon>Tylenchomorpha</taxon>
        <taxon>Tylenchoidea</taxon>
        <taxon>Meloidogynidae</taxon>
        <taxon>Meloidogyninae</taxon>
        <taxon>Meloidogyne</taxon>
        <taxon>Meloidogyne incognita group</taxon>
    </lineage>
</organism>
<proteinExistence type="predicted"/>
<protein>
    <submittedName>
        <fullName evidence="3">Uncharacterized protein</fullName>
    </submittedName>
</protein>
<dbReference type="WBParaSite" id="scaffold15273_cov155.g17821">
    <property type="protein sequence ID" value="scaffold15273_cov155.g17821"/>
    <property type="gene ID" value="scaffold15273_cov155.g17821"/>
</dbReference>
<feature type="region of interest" description="Disordered" evidence="1">
    <location>
        <begin position="206"/>
        <end position="525"/>
    </location>
</feature>
<evidence type="ECO:0000256" key="1">
    <source>
        <dbReference type="SAM" id="MobiDB-lite"/>
    </source>
</evidence>
<feature type="compositionally biased region" description="Basic and acidic residues" evidence="1">
    <location>
        <begin position="251"/>
        <end position="442"/>
    </location>
</feature>
<name>A0A915LS32_MELJA</name>
<evidence type="ECO:0000313" key="3">
    <source>
        <dbReference type="WBParaSite" id="scaffold15273_cov155.g17821"/>
    </source>
</evidence>